<evidence type="ECO:0000313" key="3">
    <source>
        <dbReference type="EMBL" id="PFX20683.1"/>
    </source>
</evidence>
<dbReference type="PANTHER" id="PTHR46289">
    <property type="entry name" value="52 KDA REPRESSOR OF THE INHIBITOR OF THE PROTEIN KINASE-LIKE PROTEIN-RELATED"/>
    <property type="match status" value="1"/>
</dbReference>
<proteinExistence type="predicted"/>
<dbReference type="EMBL" id="LSMT01000307">
    <property type="protein sequence ID" value="PFX20683.1"/>
    <property type="molecule type" value="Genomic_DNA"/>
</dbReference>
<keyword evidence="4" id="KW-1185">Reference proteome</keyword>
<comment type="caution">
    <text evidence="3">The sequence shown here is derived from an EMBL/GenBank/DDBJ whole genome shotgun (WGS) entry which is preliminary data.</text>
</comment>
<evidence type="ECO:0000256" key="1">
    <source>
        <dbReference type="SAM" id="Coils"/>
    </source>
</evidence>
<feature type="region of interest" description="Disordered" evidence="2">
    <location>
        <begin position="160"/>
        <end position="188"/>
    </location>
</feature>
<dbReference type="InterPro" id="IPR052958">
    <property type="entry name" value="IFN-induced_PKR_regulator"/>
</dbReference>
<feature type="region of interest" description="Disordered" evidence="2">
    <location>
        <begin position="670"/>
        <end position="693"/>
    </location>
</feature>
<dbReference type="PANTHER" id="PTHR46289:SF14">
    <property type="entry name" value="DUF4371 DOMAIN-CONTAINING PROTEIN"/>
    <property type="match status" value="1"/>
</dbReference>
<evidence type="ECO:0000256" key="2">
    <source>
        <dbReference type="SAM" id="MobiDB-lite"/>
    </source>
</evidence>
<sequence length="749" mass="84589">MSYFKGVLFQIKITEDSSSQKGAIRTRTYAATARQQFSFIDHENVEAAVEQWALKNSLLCSLLVREMASPLMKSSWRMTQTCPENQTTQWNQPDLDQLVDEFLNDSNLEITAEEMDEHTRCIYRGLRNPFFGVLHGMLALKIMSDVEEVIPVNTDYLSSDDSLPSLPKQPPSFSQSLAASGPNQPPKPSDIASAFSLFKCYFDKKLGALKRDIQEESHSNTVSVAKKLKEESQIVFKFEGNRKQFQFNFDLAEKVKTASVALAKRKLELVKTHLEKLDADINKRNKLIRLANKSAASWDLVNEYLSDDLTKGNVIGGLTVKLIFKPDLQAPSPPFLVLLVFPALEWVPRELHVCDDAISHIIDFDDWYTTPEFFTHLNYLWGPDKVDSLIQECASSSTIDEVHYGLKWVHDLSGLPDPCNSSLVLPLIECAKRLLRVPVKKKEPVTPEAIQLLVAKCGSSSASLYDLRVLALCVLGYAGFFRFNKLVQLRSIILNMQENMANEKDIPLEPEERRKPNQKGAAEPTKGEGAKSQDGDARGDSEFVTLAFVREMMKIQESLFKSMFESLVTSLTNCVDILTDTVAGLKANLNSCQNQANDLKKSVEFPQVGMKTLAVIKPVRIKFQKMSKDIVKAYNMIAEMEKELRQMRCNADTVFKAWYENAVALGSDLGTEPSVPRMASRQRHRENTPHDAPEEYYRRTLFVPFLNHITEEMSSRHVNLTFSQTLTVCCELLAPCKSRQPTTNEQTVL</sequence>
<dbReference type="AlphaFoldDB" id="A0A2B4RV62"/>
<name>A0A2B4RV62_STYPI</name>
<organism evidence="3 4">
    <name type="scientific">Stylophora pistillata</name>
    <name type="common">Smooth cauliflower coral</name>
    <dbReference type="NCBI Taxonomy" id="50429"/>
    <lineage>
        <taxon>Eukaryota</taxon>
        <taxon>Metazoa</taxon>
        <taxon>Cnidaria</taxon>
        <taxon>Anthozoa</taxon>
        <taxon>Hexacorallia</taxon>
        <taxon>Scleractinia</taxon>
        <taxon>Astrocoeniina</taxon>
        <taxon>Pocilloporidae</taxon>
        <taxon>Stylophora</taxon>
    </lineage>
</organism>
<feature type="coiled-coil region" evidence="1">
    <location>
        <begin position="575"/>
        <end position="657"/>
    </location>
</feature>
<keyword evidence="1" id="KW-0175">Coiled coil</keyword>
<dbReference type="STRING" id="50429.A0A2B4RV62"/>
<protein>
    <submittedName>
        <fullName evidence="3">Uncharacterized protein</fullName>
    </submittedName>
</protein>
<evidence type="ECO:0000313" key="4">
    <source>
        <dbReference type="Proteomes" id="UP000225706"/>
    </source>
</evidence>
<feature type="compositionally biased region" description="Basic and acidic residues" evidence="2">
    <location>
        <begin position="504"/>
        <end position="515"/>
    </location>
</feature>
<dbReference type="Proteomes" id="UP000225706">
    <property type="component" value="Unassembled WGS sequence"/>
</dbReference>
<feature type="compositionally biased region" description="Low complexity" evidence="2">
    <location>
        <begin position="160"/>
        <end position="177"/>
    </location>
</feature>
<reference evidence="4" key="1">
    <citation type="journal article" date="2017" name="bioRxiv">
        <title>Comparative analysis of the genomes of Stylophora pistillata and Acropora digitifera provides evidence for extensive differences between species of corals.</title>
        <authorList>
            <person name="Voolstra C.R."/>
            <person name="Li Y."/>
            <person name="Liew Y.J."/>
            <person name="Baumgarten S."/>
            <person name="Zoccola D."/>
            <person name="Flot J.-F."/>
            <person name="Tambutte S."/>
            <person name="Allemand D."/>
            <person name="Aranda M."/>
        </authorList>
    </citation>
    <scope>NUCLEOTIDE SEQUENCE [LARGE SCALE GENOMIC DNA]</scope>
</reference>
<accession>A0A2B4RV62</accession>
<feature type="region of interest" description="Disordered" evidence="2">
    <location>
        <begin position="504"/>
        <end position="538"/>
    </location>
</feature>
<feature type="compositionally biased region" description="Basic and acidic residues" evidence="2">
    <location>
        <begin position="525"/>
        <end position="538"/>
    </location>
</feature>
<gene>
    <name evidence="3" type="ORF">AWC38_SpisGene14860</name>
</gene>